<dbReference type="PANTHER" id="PTHR43190">
    <property type="entry name" value="N-ACETYL-D-GLUCOSAMINE KINASE"/>
    <property type="match status" value="1"/>
</dbReference>
<protein>
    <recommendedName>
        <fullName evidence="2">N-acetyl-D-glucosamine kinase</fullName>
    </recommendedName>
</protein>
<dbReference type="AlphaFoldDB" id="A0A2P2NPC1"/>
<sequence length="60" mass="6469">MVGGVLEANKNWDIGKEVVQCVQELFPGAALVRPQVEPAVGAALLACNFFVKESRQNCHS</sequence>
<dbReference type="EMBL" id="GGEC01063770">
    <property type="protein sequence ID" value="MBX44254.1"/>
    <property type="molecule type" value="Transcribed_RNA"/>
</dbReference>
<accession>A0A2P2NPC1</accession>
<proteinExistence type="predicted"/>
<evidence type="ECO:0008006" key="2">
    <source>
        <dbReference type="Google" id="ProtNLM"/>
    </source>
</evidence>
<dbReference type="InterPro" id="IPR052519">
    <property type="entry name" value="Euk-type_GlcNAc_Kinase"/>
</dbReference>
<evidence type="ECO:0000313" key="1">
    <source>
        <dbReference type="EMBL" id="MBX44254.1"/>
    </source>
</evidence>
<name>A0A2P2NPC1_RHIMU</name>
<reference evidence="1" key="1">
    <citation type="submission" date="2018-02" db="EMBL/GenBank/DDBJ databases">
        <title>Rhizophora mucronata_Transcriptome.</title>
        <authorList>
            <person name="Meera S.P."/>
            <person name="Sreeshan A."/>
            <person name="Augustine A."/>
        </authorList>
    </citation>
    <scope>NUCLEOTIDE SEQUENCE</scope>
    <source>
        <tissue evidence="1">Leaf</tissue>
    </source>
</reference>
<dbReference type="PANTHER" id="PTHR43190:SF1">
    <property type="entry name" value="N-ACETYL-D-GLUCOSAMINE KINASE"/>
    <property type="match status" value="1"/>
</dbReference>
<organism evidence="1">
    <name type="scientific">Rhizophora mucronata</name>
    <name type="common">Asiatic mangrove</name>
    <dbReference type="NCBI Taxonomy" id="61149"/>
    <lineage>
        <taxon>Eukaryota</taxon>
        <taxon>Viridiplantae</taxon>
        <taxon>Streptophyta</taxon>
        <taxon>Embryophyta</taxon>
        <taxon>Tracheophyta</taxon>
        <taxon>Spermatophyta</taxon>
        <taxon>Magnoliopsida</taxon>
        <taxon>eudicotyledons</taxon>
        <taxon>Gunneridae</taxon>
        <taxon>Pentapetalae</taxon>
        <taxon>rosids</taxon>
        <taxon>fabids</taxon>
        <taxon>Malpighiales</taxon>
        <taxon>Rhizophoraceae</taxon>
        <taxon>Rhizophora</taxon>
    </lineage>
</organism>